<gene>
    <name evidence="3" type="ORF">MACH26_40130</name>
</gene>
<evidence type="ECO:0000313" key="3">
    <source>
        <dbReference type="EMBL" id="BDX08492.1"/>
    </source>
</evidence>
<feature type="coiled-coil region" evidence="1">
    <location>
        <begin position="507"/>
        <end position="534"/>
    </location>
</feature>
<proteinExistence type="predicted"/>
<dbReference type="Proteomes" id="UP001333710">
    <property type="component" value="Chromosome"/>
</dbReference>
<dbReference type="GO" id="GO:0005524">
    <property type="term" value="F:ATP binding"/>
    <property type="evidence" value="ECO:0007669"/>
    <property type="project" value="UniProtKB-KW"/>
</dbReference>
<dbReference type="PANTHER" id="PTHR15715:SF37">
    <property type="entry name" value="LD47843P"/>
    <property type="match status" value="1"/>
</dbReference>
<organism evidence="3 4">
    <name type="scientific">Planctobacterium marinum</name>
    <dbReference type="NCBI Taxonomy" id="1631968"/>
    <lineage>
        <taxon>Bacteria</taxon>
        <taxon>Pseudomonadati</taxon>
        <taxon>Pseudomonadota</taxon>
        <taxon>Gammaproteobacteria</taxon>
        <taxon>Alteromonadales</taxon>
        <taxon>Alteromonadaceae</taxon>
        <taxon>Planctobacterium</taxon>
    </lineage>
</organism>
<protein>
    <submittedName>
        <fullName evidence="3">ATP-binding protein</fullName>
    </submittedName>
</protein>
<dbReference type="KEGG" id="pmaw:MACH26_40130"/>
<sequence>MPGLQRIILIDTHLPGRVELKLQGHTNICGTNASGKTTLQRLVPVFYGESPSRVVPATRDSFERWYLPRESSFIIYEYCQHEDNVCQLVLSSNGTGVQYRLVAKPFALDDYVFEHKPGEFTSLTMSELGRQFKKQNILVSNLMNNKAFRGVIQNDRTLMNSCPDSRDLIGYARVFSLCAASQHMRHIEKLARAVHSKEGKMETIKTMIGAILEEDGVQPPVSSLKPAHVDNWIRECRLIQEFDAIRPEFAKLQETEQQLQQTEQRLGAIEVQIDQDVAILAANLVKLKDKLEGLIAENKVADAQWQQLRDDLNQQLSEAKADTQKFERDLNQIEDEYDSWQEQDIDTLQQNLQQLPQWQDEQGTLSGRYALLTEKHQDIEATYNRRIAEMSEKLSAQLDELGEAQLQESEHKAQLKSDQQLALQSIQSQCREEIHELKDSYAQQKAQLKIQETEATTRLQSAGFTEFEQNQLELQDAATREASEAEDAVRQRLTSIDNQLETSVKARAGIDTELQEVRKQYQAKEQELKRVEGLLYPGNHSLLEYLRAQMPDWQETLGKVVQPELLNRTDLKPHFNVQSDELFGLKLDLSTVALPEYAQSEVALREKLEVIQTALSQLSEQQSAIEQRLSKASEEIRELELDKAKLKAQLNTALSNRQRAQQDKEQLLAEYRQVLSERKLNSKKALKQIQDKLSKLNHAEVEAIEESNERQTQQELEQKFHWEQLIDASDEKIQQLKQQMASAKRQAEEDKKACQQFLEDEMAKRGVDVDEIGSLKKQLEQLKKDIQHTVNNKHKIEEYQRWYKNVFTGQKMQWQQKLTQAKKQQADAQRNLEQEQQSYQSARQARKESQTDTEQQLRTQQEQHDNAKRIHKALVKLPLPKVADSEALGMAGSVAQRISESDELLASFSSLADAVKHHVEHFDHLIAAQSGTGLSDIWEHAREACSYKSEQGMPVVEYRKLVTHLDQLLNEVVPQKLNGLKEQGRIFGADLTQYFHVLADIDKRILGQSKRITREVDEELFLDGVSDSAVKIRSRITELEFWPELTRFNELHQQWMSTGADSLPDEVYGASMRQVLDILGRAALSGGISRLLDIELRLKEGNSDLVIRTDRQLNESSSHGMAYLILCKFLLAFTRLLRGHSAATVHWPIDELGTLHHNNVKKIFDACEKNNIHVLGAFPNPDSDVLALFENRYIIDKAKRRLQVVQPKVSAISQKLQEKAKNALRMLDDEHQDKNNSGQTDAKTEETQA</sequence>
<feature type="coiled-coil region" evidence="1">
    <location>
        <begin position="387"/>
        <end position="454"/>
    </location>
</feature>
<name>A0AA48KTS4_9ALTE</name>
<keyword evidence="3" id="KW-0547">Nucleotide-binding</keyword>
<evidence type="ECO:0000256" key="1">
    <source>
        <dbReference type="SAM" id="Coils"/>
    </source>
</evidence>
<feature type="region of interest" description="Disordered" evidence="2">
    <location>
        <begin position="1223"/>
        <end position="1249"/>
    </location>
</feature>
<dbReference type="Pfam" id="PF12128">
    <property type="entry name" value="DUF3584"/>
    <property type="match status" value="1"/>
</dbReference>
<dbReference type="AlphaFoldDB" id="A0AA48KTS4"/>
<reference evidence="3" key="1">
    <citation type="submission" date="2023-01" db="EMBL/GenBank/DDBJ databases">
        <title>Complete genome sequence of Planctobacterium marinum strain Dej080120_11.</title>
        <authorList>
            <person name="Ueki S."/>
            <person name="Maruyama F."/>
        </authorList>
    </citation>
    <scope>NUCLEOTIDE SEQUENCE</scope>
    <source>
        <strain evidence="3">Dej080120_11</strain>
    </source>
</reference>
<dbReference type="RefSeq" id="WP_338294560.1">
    <property type="nucleotide sequence ID" value="NZ_AP027272.1"/>
</dbReference>
<dbReference type="InterPro" id="IPR021979">
    <property type="entry name" value="DUF3584"/>
</dbReference>
<dbReference type="EMBL" id="AP027272">
    <property type="protein sequence ID" value="BDX08492.1"/>
    <property type="molecule type" value="Genomic_DNA"/>
</dbReference>
<feature type="compositionally biased region" description="Basic and acidic residues" evidence="2">
    <location>
        <begin position="1223"/>
        <end position="1234"/>
    </location>
</feature>
<feature type="compositionally biased region" description="Polar residues" evidence="2">
    <location>
        <begin position="834"/>
        <end position="843"/>
    </location>
</feature>
<dbReference type="PANTHER" id="PTHR15715">
    <property type="entry name" value="CENTROSOMAL PROTEIN OF 170 KDA"/>
    <property type="match status" value="1"/>
</dbReference>
<evidence type="ECO:0000256" key="2">
    <source>
        <dbReference type="SAM" id="MobiDB-lite"/>
    </source>
</evidence>
<accession>A0AA48KTS4</accession>
<feature type="region of interest" description="Disordered" evidence="2">
    <location>
        <begin position="822"/>
        <end position="866"/>
    </location>
</feature>
<feature type="coiled-coil region" evidence="1">
    <location>
        <begin position="252"/>
        <end position="343"/>
    </location>
</feature>
<keyword evidence="4" id="KW-1185">Reference proteome</keyword>
<keyword evidence="3" id="KW-0067">ATP-binding</keyword>
<dbReference type="InterPro" id="IPR051176">
    <property type="entry name" value="Cent_Immune-Sig_Mod"/>
</dbReference>
<evidence type="ECO:0000313" key="4">
    <source>
        <dbReference type="Proteomes" id="UP001333710"/>
    </source>
</evidence>
<keyword evidence="1" id="KW-0175">Coiled coil</keyword>